<accession>A0AAV4NWJ3</accession>
<keyword evidence="2" id="KW-1185">Reference proteome</keyword>
<evidence type="ECO:0000313" key="1">
    <source>
        <dbReference type="EMBL" id="GIX88115.1"/>
    </source>
</evidence>
<comment type="caution">
    <text evidence="1">The sequence shown here is derived from an EMBL/GenBank/DDBJ whole genome shotgun (WGS) entry which is preliminary data.</text>
</comment>
<sequence length="75" mass="8554">MGVKWKFWKRKDAGKGRVDEGGDFFHKGTQRECGYCAAKGGGGDSWIWLHVLPIMCGRQDMIRIKTRLPVQSELE</sequence>
<dbReference type="EMBL" id="BPLR01003738">
    <property type="protein sequence ID" value="GIX88115.1"/>
    <property type="molecule type" value="Genomic_DNA"/>
</dbReference>
<protein>
    <submittedName>
        <fullName evidence="1">Uncharacterized protein</fullName>
    </submittedName>
</protein>
<evidence type="ECO:0000313" key="2">
    <source>
        <dbReference type="Proteomes" id="UP001054945"/>
    </source>
</evidence>
<proteinExistence type="predicted"/>
<dbReference type="Proteomes" id="UP001054945">
    <property type="component" value="Unassembled WGS sequence"/>
</dbReference>
<organism evidence="1 2">
    <name type="scientific">Caerostris extrusa</name>
    <name type="common">Bark spider</name>
    <name type="synonym">Caerostris bankana</name>
    <dbReference type="NCBI Taxonomy" id="172846"/>
    <lineage>
        <taxon>Eukaryota</taxon>
        <taxon>Metazoa</taxon>
        <taxon>Ecdysozoa</taxon>
        <taxon>Arthropoda</taxon>
        <taxon>Chelicerata</taxon>
        <taxon>Arachnida</taxon>
        <taxon>Araneae</taxon>
        <taxon>Araneomorphae</taxon>
        <taxon>Entelegynae</taxon>
        <taxon>Araneoidea</taxon>
        <taxon>Araneidae</taxon>
        <taxon>Caerostris</taxon>
    </lineage>
</organism>
<reference evidence="1 2" key="1">
    <citation type="submission" date="2021-06" db="EMBL/GenBank/DDBJ databases">
        <title>Caerostris extrusa draft genome.</title>
        <authorList>
            <person name="Kono N."/>
            <person name="Arakawa K."/>
        </authorList>
    </citation>
    <scope>NUCLEOTIDE SEQUENCE [LARGE SCALE GENOMIC DNA]</scope>
</reference>
<name>A0AAV4NWJ3_CAEEX</name>
<dbReference type="AlphaFoldDB" id="A0AAV4NWJ3"/>
<gene>
    <name evidence="1" type="ORF">CEXT_517591</name>
</gene>